<name>A0AAV2HIF2_LYMST</name>
<feature type="non-terminal residue" evidence="2">
    <location>
        <position position="1"/>
    </location>
</feature>
<evidence type="ECO:0000313" key="3">
    <source>
        <dbReference type="Proteomes" id="UP001497497"/>
    </source>
</evidence>
<proteinExistence type="predicted"/>
<sequence length="92" mass="10395">PCTQSQTAAGDLIDNDCDRKIDEEIDDKIDNDKDGLVDEDLGKPPRQNGNWGQWSQWSCSRNCLDTRLFRSRKCDDPAPVNEGLHCKSVSEE</sequence>
<dbReference type="InterPro" id="IPR036383">
    <property type="entry name" value="TSP1_rpt_sf"/>
</dbReference>
<gene>
    <name evidence="2" type="ORF">GSLYS_00007781001</name>
</gene>
<feature type="compositionally biased region" description="Basic and acidic residues" evidence="1">
    <location>
        <begin position="24"/>
        <end position="43"/>
    </location>
</feature>
<dbReference type="Gene3D" id="2.20.100.10">
    <property type="entry name" value="Thrombospondin type-1 (TSP1) repeat"/>
    <property type="match status" value="1"/>
</dbReference>
<accession>A0AAV2HIF2</accession>
<feature type="region of interest" description="Disordered" evidence="1">
    <location>
        <begin position="24"/>
        <end position="52"/>
    </location>
</feature>
<dbReference type="Proteomes" id="UP001497497">
    <property type="component" value="Unassembled WGS sequence"/>
</dbReference>
<dbReference type="SUPFAM" id="SSF82895">
    <property type="entry name" value="TSP-1 type 1 repeat"/>
    <property type="match status" value="1"/>
</dbReference>
<organism evidence="2 3">
    <name type="scientific">Lymnaea stagnalis</name>
    <name type="common">Great pond snail</name>
    <name type="synonym">Helix stagnalis</name>
    <dbReference type="NCBI Taxonomy" id="6523"/>
    <lineage>
        <taxon>Eukaryota</taxon>
        <taxon>Metazoa</taxon>
        <taxon>Spiralia</taxon>
        <taxon>Lophotrochozoa</taxon>
        <taxon>Mollusca</taxon>
        <taxon>Gastropoda</taxon>
        <taxon>Heterobranchia</taxon>
        <taxon>Euthyneura</taxon>
        <taxon>Panpulmonata</taxon>
        <taxon>Hygrophila</taxon>
        <taxon>Lymnaeoidea</taxon>
        <taxon>Lymnaeidae</taxon>
        <taxon>Lymnaea</taxon>
    </lineage>
</organism>
<keyword evidence="3" id="KW-1185">Reference proteome</keyword>
<reference evidence="2 3" key="1">
    <citation type="submission" date="2024-04" db="EMBL/GenBank/DDBJ databases">
        <authorList>
            <consortium name="Genoscope - CEA"/>
            <person name="William W."/>
        </authorList>
    </citation>
    <scope>NUCLEOTIDE SEQUENCE [LARGE SCALE GENOMIC DNA]</scope>
</reference>
<evidence type="ECO:0000256" key="1">
    <source>
        <dbReference type="SAM" id="MobiDB-lite"/>
    </source>
</evidence>
<dbReference type="AlphaFoldDB" id="A0AAV2HIF2"/>
<protein>
    <submittedName>
        <fullName evidence="2">Uncharacterized protein</fullName>
    </submittedName>
</protein>
<comment type="caution">
    <text evidence="2">The sequence shown here is derived from an EMBL/GenBank/DDBJ whole genome shotgun (WGS) entry which is preliminary data.</text>
</comment>
<dbReference type="EMBL" id="CAXITT010000153">
    <property type="protein sequence ID" value="CAL1533821.1"/>
    <property type="molecule type" value="Genomic_DNA"/>
</dbReference>
<feature type="non-terminal residue" evidence="2">
    <location>
        <position position="92"/>
    </location>
</feature>
<evidence type="ECO:0000313" key="2">
    <source>
        <dbReference type="EMBL" id="CAL1533821.1"/>
    </source>
</evidence>